<dbReference type="Proteomes" id="UP000176204">
    <property type="component" value="Chromosome I"/>
</dbReference>
<name>A0A1C7PA45_9BACT</name>
<keyword evidence="2" id="KW-1185">Reference proteome</keyword>
<evidence type="ECO:0000313" key="2">
    <source>
        <dbReference type="Proteomes" id="UP000176204"/>
    </source>
</evidence>
<proteinExistence type="predicted"/>
<accession>A0A1C7PA45</accession>
<evidence type="ECO:0000313" key="1">
    <source>
        <dbReference type="EMBL" id="SEI00549.1"/>
    </source>
</evidence>
<dbReference type="RefSeq" id="WP_067777509.1">
    <property type="nucleotide sequence ID" value="NZ_LIGX01000037.1"/>
</dbReference>
<protein>
    <submittedName>
        <fullName evidence="1">Uncharacterized protein</fullName>
    </submittedName>
</protein>
<dbReference type="KEGG" id="agl:PYTT_2491"/>
<gene>
    <name evidence="1" type="ORF">PYTT_2491</name>
</gene>
<dbReference type="EMBL" id="LT629973">
    <property type="protein sequence ID" value="SEI00549.1"/>
    <property type="molecule type" value="Genomic_DNA"/>
</dbReference>
<reference evidence="2" key="1">
    <citation type="submission" date="2016-09" db="EMBL/GenBank/DDBJ databases">
        <authorList>
            <person name="Koehorst J."/>
        </authorList>
    </citation>
    <scope>NUCLEOTIDE SEQUENCE [LARGE SCALE GENOMIC DNA]</scope>
</reference>
<organism evidence="1 2">
    <name type="scientific">Akkermansia glycaniphila</name>
    <dbReference type="NCBI Taxonomy" id="1679444"/>
    <lineage>
        <taxon>Bacteria</taxon>
        <taxon>Pseudomonadati</taxon>
        <taxon>Verrucomicrobiota</taxon>
        <taxon>Verrucomicrobiia</taxon>
        <taxon>Verrucomicrobiales</taxon>
        <taxon>Akkermansiaceae</taxon>
        <taxon>Akkermansia</taxon>
    </lineage>
</organism>
<sequence>MQIIPSAVCIVCISSCAIASQDYKNQHEEVQQSMKQFLKHLQSVKDRASADAVAEKIRDAEKRVTDNLKAMRAPQSKEEEAIFEAQTPVIVALLEEIDATANDIAAHNWYQSEKLRGALENGVGAPTKKAEGIPQQAPQTLDADEQRRHDEFMKKHADTFSGGNGMSMQTAVIIHSPGEYNAVPNERLYWSTVYPGSTKGLQTLIQGEDGKIYDQIVIHTEHGSKTLYFDITADLLKLNKMLEENSKE</sequence>
<dbReference type="AlphaFoldDB" id="A0A1C7PA45"/>
<dbReference type="STRING" id="1679444.PYTT_2491"/>